<dbReference type="EMBL" id="QNZL01000014">
    <property type="protein sequence ID" value="RTZ81719.1"/>
    <property type="molecule type" value="Genomic_DNA"/>
</dbReference>
<accession>A0A432GD64</accession>
<comment type="caution">
    <text evidence="1">The sequence shown here is derived from an EMBL/GenBank/DDBJ whole genome shotgun (WGS) entry which is preliminary data.</text>
</comment>
<evidence type="ECO:0000313" key="2">
    <source>
        <dbReference type="Proteomes" id="UP000286801"/>
    </source>
</evidence>
<evidence type="ECO:0000313" key="1">
    <source>
        <dbReference type="EMBL" id="RTZ81719.1"/>
    </source>
</evidence>
<gene>
    <name evidence="1" type="ORF">DSY97_00425</name>
</gene>
<organism evidence="1 2">
    <name type="scientific">SAR324 cluster bacterium</name>
    <dbReference type="NCBI Taxonomy" id="2024889"/>
    <lineage>
        <taxon>Bacteria</taxon>
        <taxon>Deltaproteobacteria</taxon>
        <taxon>SAR324 cluster</taxon>
    </lineage>
</organism>
<reference evidence="1 2" key="1">
    <citation type="submission" date="2018-06" db="EMBL/GenBank/DDBJ databases">
        <title>Combined omics and stable isotope probing to characterize newly discovered Mariana Back-Arc vent microbial communities.</title>
        <authorList>
            <person name="Trembath-Reichert E."/>
            <person name="Huber J.A."/>
        </authorList>
    </citation>
    <scope>NUCLEOTIDE SEQUENCE [LARGE SCALE GENOMIC DNA]</scope>
    <source>
        <strain evidence="1">MAG 63_1</strain>
    </source>
</reference>
<name>A0A432GD64_9DELT</name>
<protein>
    <submittedName>
        <fullName evidence="1">Uncharacterized protein</fullName>
    </submittedName>
</protein>
<feature type="non-terminal residue" evidence="1">
    <location>
        <position position="62"/>
    </location>
</feature>
<proteinExistence type="predicted"/>
<dbReference type="Proteomes" id="UP000286801">
    <property type="component" value="Unassembled WGS sequence"/>
</dbReference>
<sequence length="62" mass="7024">MGVERVIVSTLSKLNRINHGNKFEVIGYKSVGLLAGLYSVVKKEQRIMHDKITEESSLEQSY</sequence>
<dbReference type="AlphaFoldDB" id="A0A432GD64"/>